<dbReference type="Proteomes" id="UP000027195">
    <property type="component" value="Unassembled WGS sequence"/>
</dbReference>
<gene>
    <name evidence="1" type="ORF">BOTBODRAFT_35308</name>
</gene>
<dbReference type="HOGENOM" id="CLU_086728_0_0_1"/>
<dbReference type="EMBL" id="KL198058">
    <property type="protein sequence ID" value="KDQ11417.1"/>
    <property type="molecule type" value="Genomic_DNA"/>
</dbReference>
<dbReference type="InterPro" id="IPR027850">
    <property type="entry name" value="DUF4504"/>
</dbReference>
<sequence>MESMRSVLSLFRDVSFVSIKDSGQTFLVNITTLGQKPKQEEDEPASAWTAFISLDPSFPICPTPEYVIRNTKALVSRSGVATNIPHHFELPAMATGELIALGGNLLEYPVSYVPRDSDSGSFLSGIPLNVYHCYVITADSNTQRTIMRFSCPTKLADRQPDLHPNVLSKRIQDRWQPRLSVVEGHGWHEAKVSMELKTLERVAL</sequence>
<protein>
    <submittedName>
        <fullName evidence="1">Uncharacterized protein</fullName>
    </submittedName>
</protein>
<name>A0A067MHR6_BOTB1</name>
<organism evidence="1 2">
    <name type="scientific">Botryobasidium botryosum (strain FD-172 SS1)</name>
    <dbReference type="NCBI Taxonomy" id="930990"/>
    <lineage>
        <taxon>Eukaryota</taxon>
        <taxon>Fungi</taxon>
        <taxon>Dikarya</taxon>
        <taxon>Basidiomycota</taxon>
        <taxon>Agaricomycotina</taxon>
        <taxon>Agaricomycetes</taxon>
        <taxon>Cantharellales</taxon>
        <taxon>Botryobasidiaceae</taxon>
        <taxon>Botryobasidium</taxon>
    </lineage>
</organism>
<dbReference type="InParanoid" id="A0A067MHR6"/>
<evidence type="ECO:0000313" key="1">
    <source>
        <dbReference type="EMBL" id="KDQ11417.1"/>
    </source>
</evidence>
<accession>A0A067MHR6</accession>
<dbReference type="Pfam" id="PF14953">
    <property type="entry name" value="DUF4504"/>
    <property type="match status" value="1"/>
</dbReference>
<dbReference type="OrthoDB" id="3267419at2759"/>
<proteinExistence type="predicted"/>
<evidence type="ECO:0000313" key="2">
    <source>
        <dbReference type="Proteomes" id="UP000027195"/>
    </source>
</evidence>
<dbReference type="AlphaFoldDB" id="A0A067MHR6"/>
<reference evidence="2" key="1">
    <citation type="journal article" date="2014" name="Proc. Natl. Acad. Sci. U.S.A.">
        <title>Extensive sampling of basidiomycete genomes demonstrates inadequacy of the white-rot/brown-rot paradigm for wood decay fungi.</title>
        <authorList>
            <person name="Riley R."/>
            <person name="Salamov A.A."/>
            <person name="Brown D.W."/>
            <person name="Nagy L.G."/>
            <person name="Floudas D."/>
            <person name="Held B.W."/>
            <person name="Levasseur A."/>
            <person name="Lombard V."/>
            <person name="Morin E."/>
            <person name="Otillar R."/>
            <person name="Lindquist E.A."/>
            <person name="Sun H."/>
            <person name="LaButti K.M."/>
            <person name="Schmutz J."/>
            <person name="Jabbour D."/>
            <person name="Luo H."/>
            <person name="Baker S.E."/>
            <person name="Pisabarro A.G."/>
            <person name="Walton J.D."/>
            <person name="Blanchette R.A."/>
            <person name="Henrissat B."/>
            <person name="Martin F."/>
            <person name="Cullen D."/>
            <person name="Hibbett D.S."/>
            <person name="Grigoriev I.V."/>
        </authorList>
    </citation>
    <scope>NUCLEOTIDE SEQUENCE [LARGE SCALE GENOMIC DNA]</scope>
    <source>
        <strain evidence="2">FD-172 SS1</strain>
    </source>
</reference>
<keyword evidence="2" id="KW-1185">Reference proteome</keyword>